<evidence type="ECO:0000313" key="2">
    <source>
        <dbReference type="Proteomes" id="UP001597045"/>
    </source>
</evidence>
<keyword evidence="2" id="KW-1185">Reference proteome</keyword>
<dbReference type="Proteomes" id="UP001597045">
    <property type="component" value="Unassembled WGS sequence"/>
</dbReference>
<sequence length="48" mass="5566">MIIGAWSGFWSCQSRMLRRQAVKSWSRLPVRRAAYVVADEHVHPDSHS</sequence>
<protein>
    <submittedName>
        <fullName evidence="1">Uncharacterized protein</fullName>
    </submittedName>
</protein>
<reference evidence="2" key="1">
    <citation type="journal article" date="2019" name="Int. J. Syst. Evol. Microbiol.">
        <title>The Global Catalogue of Microorganisms (GCM) 10K type strain sequencing project: providing services to taxonomists for standard genome sequencing and annotation.</title>
        <authorList>
            <consortium name="The Broad Institute Genomics Platform"/>
            <consortium name="The Broad Institute Genome Sequencing Center for Infectious Disease"/>
            <person name="Wu L."/>
            <person name="Ma J."/>
        </authorList>
    </citation>
    <scope>NUCLEOTIDE SEQUENCE [LARGE SCALE GENOMIC DNA]</scope>
    <source>
        <strain evidence="2">JCM 31486</strain>
    </source>
</reference>
<comment type="caution">
    <text evidence="1">The sequence shown here is derived from an EMBL/GenBank/DDBJ whole genome shotgun (WGS) entry which is preliminary data.</text>
</comment>
<organism evidence="1 2">
    <name type="scientific">Kibdelosporangium lantanae</name>
    <dbReference type="NCBI Taxonomy" id="1497396"/>
    <lineage>
        <taxon>Bacteria</taxon>
        <taxon>Bacillati</taxon>
        <taxon>Actinomycetota</taxon>
        <taxon>Actinomycetes</taxon>
        <taxon>Pseudonocardiales</taxon>
        <taxon>Pseudonocardiaceae</taxon>
        <taxon>Kibdelosporangium</taxon>
    </lineage>
</organism>
<evidence type="ECO:0000313" key="1">
    <source>
        <dbReference type="EMBL" id="MFD1045261.1"/>
    </source>
</evidence>
<dbReference type="EMBL" id="JBHTIS010000248">
    <property type="protein sequence ID" value="MFD1045261.1"/>
    <property type="molecule type" value="Genomic_DNA"/>
</dbReference>
<gene>
    <name evidence="1" type="ORF">ACFQ1S_06495</name>
</gene>
<name>A0ABW3M3T4_9PSEU</name>
<proteinExistence type="predicted"/>
<accession>A0ABW3M3T4</accession>